<sequence length="167" mass="19803">MKRDFNKFLAHLEEDELREELAMLYGRFSVLREYYAMELTDPKKVIDKYKAGMRKAFFPARGRGKRGRSISSKLIKAFTLISIHPKDVIELQFYRAELMTEYIGARRIDSEPFHESTVKTFADACALADREVLLDYFAEGAGKLAEYFDQQRRNRNYSLFPTYRHYW</sequence>
<accession>A0A840EII4</accession>
<name>A0A840EII4_9BACT</name>
<dbReference type="RefSeq" id="WP_183496932.1">
    <property type="nucleotide sequence ID" value="NZ_JACIFF010000009.1"/>
</dbReference>
<keyword evidence="2" id="KW-1185">Reference proteome</keyword>
<evidence type="ECO:0000313" key="1">
    <source>
        <dbReference type="EMBL" id="MBB4080706.1"/>
    </source>
</evidence>
<comment type="caution">
    <text evidence="1">The sequence shown here is derived from an EMBL/GenBank/DDBJ whole genome shotgun (WGS) entry which is preliminary data.</text>
</comment>
<dbReference type="Proteomes" id="UP000576209">
    <property type="component" value="Unassembled WGS sequence"/>
</dbReference>
<dbReference type="InterPro" id="IPR046153">
    <property type="entry name" value="DUF6155"/>
</dbReference>
<evidence type="ECO:0000313" key="2">
    <source>
        <dbReference type="Proteomes" id="UP000576209"/>
    </source>
</evidence>
<gene>
    <name evidence="1" type="ORF">GGR28_003341</name>
</gene>
<dbReference type="AlphaFoldDB" id="A0A840EII4"/>
<reference evidence="1 2" key="1">
    <citation type="submission" date="2020-08" db="EMBL/GenBank/DDBJ databases">
        <title>Genomic Encyclopedia of Type Strains, Phase IV (KMG-IV): sequencing the most valuable type-strain genomes for metagenomic binning, comparative biology and taxonomic classification.</title>
        <authorList>
            <person name="Goeker M."/>
        </authorList>
    </citation>
    <scope>NUCLEOTIDE SEQUENCE [LARGE SCALE GENOMIC DNA]</scope>
    <source>
        <strain evidence="1 2">DSM 105137</strain>
    </source>
</reference>
<proteinExistence type="predicted"/>
<dbReference type="Pfam" id="PF19652">
    <property type="entry name" value="DUF6155"/>
    <property type="match status" value="1"/>
</dbReference>
<organism evidence="1 2">
    <name type="scientific">Neolewinella aquimaris</name>
    <dbReference type="NCBI Taxonomy" id="1835722"/>
    <lineage>
        <taxon>Bacteria</taxon>
        <taxon>Pseudomonadati</taxon>
        <taxon>Bacteroidota</taxon>
        <taxon>Saprospiria</taxon>
        <taxon>Saprospirales</taxon>
        <taxon>Lewinellaceae</taxon>
        <taxon>Neolewinella</taxon>
    </lineage>
</organism>
<protein>
    <submittedName>
        <fullName evidence="1">Uncharacterized protein</fullName>
    </submittedName>
</protein>
<dbReference type="EMBL" id="JACIFF010000009">
    <property type="protein sequence ID" value="MBB4080706.1"/>
    <property type="molecule type" value="Genomic_DNA"/>
</dbReference>